<accession>A0ABT7ASX6</accession>
<dbReference type="Pfam" id="PF08869">
    <property type="entry name" value="XisI"/>
    <property type="match status" value="1"/>
</dbReference>
<dbReference type="Proteomes" id="UP001235303">
    <property type="component" value="Unassembled WGS sequence"/>
</dbReference>
<dbReference type="InterPro" id="IPR035943">
    <property type="entry name" value="XisI-like_sf"/>
</dbReference>
<dbReference type="InterPro" id="IPR014968">
    <property type="entry name" value="XisI"/>
</dbReference>
<evidence type="ECO:0000313" key="2">
    <source>
        <dbReference type="Proteomes" id="UP001235303"/>
    </source>
</evidence>
<dbReference type="RefSeq" id="WP_283752924.1">
    <property type="nucleotide sequence ID" value="NZ_JAQOSP010000046.1"/>
</dbReference>
<reference evidence="1 2" key="1">
    <citation type="submission" date="2023-01" db="EMBL/GenBank/DDBJ databases">
        <title>Novel diversity within Roseofilum (Cyanobacteria; Desertifilaceae) from marine benthic mats with descriptions of four novel species.</title>
        <authorList>
            <person name="Wang Y."/>
            <person name="Berthold D.E."/>
            <person name="Hu J."/>
            <person name="Lefler F.W."/>
            <person name="Laughinghouse H.D. IV."/>
        </authorList>
    </citation>
    <scope>NUCLEOTIDE SEQUENCE [LARGE SCALE GENOMIC DNA]</scope>
    <source>
        <strain evidence="1 2">BLCC-M154</strain>
    </source>
</reference>
<comment type="caution">
    <text evidence="1">The sequence shown here is derived from an EMBL/GenBank/DDBJ whole genome shotgun (WGS) entry which is preliminary data.</text>
</comment>
<name>A0ABT7ASX6_9CYAN</name>
<keyword evidence="2" id="KW-1185">Reference proteome</keyword>
<gene>
    <name evidence="1" type="ORF">PMG71_06975</name>
</gene>
<proteinExistence type="predicted"/>
<dbReference type="SUPFAM" id="SSF143847">
    <property type="entry name" value="XisI-like"/>
    <property type="match status" value="1"/>
</dbReference>
<dbReference type="Gene3D" id="3.30.310.110">
    <property type="entry name" value="XisI-like"/>
    <property type="match status" value="1"/>
</dbReference>
<evidence type="ECO:0000313" key="1">
    <source>
        <dbReference type="EMBL" id="MDJ1169163.1"/>
    </source>
</evidence>
<sequence>MDTLNHYRQIIQELLEDYARLSNPTQDEVETELIFDPVRDHYQLFQVGWLGDYRIYGSILHFDIKDGKIWIQHNGTEQDIGQDLNNRGVPKTDIVIGFHSPFKRQFTEYSVN</sequence>
<organism evidence="1 2">
    <name type="scientific">Roseofilum acuticapitatum BLCC-M154</name>
    <dbReference type="NCBI Taxonomy" id="3022444"/>
    <lineage>
        <taxon>Bacteria</taxon>
        <taxon>Bacillati</taxon>
        <taxon>Cyanobacteriota</taxon>
        <taxon>Cyanophyceae</taxon>
        <taxon>Desertifilales</taxon>
        <taxon>Desertifilaceae</taxon>
        <taxon>Roseofilum</taxon>
        <taxon>Roseofilum acuticapitatum</taxon>
    </lineage>
</organism>
<dbReference type="CDD" id="cd16382">
    <property type="entry name" value="XisI-like"/>
    <property type="match status" value="1"/>
</dbReference>
<protein>
    <submittedName>
        <fullName evidence="1">XisI protein</fullName>
    </submittedName>
</protein>
<dbReference type="EMBL" id="JAQOSP010000046">
    <property type="protein sequence ID" value="MDJ1169163.1"/>
    <property type="molecule type" value="Genomic_DNA"/>
</dbReference>